<organism evidence="1 2">
    <name type="scientific">Tritrichomonas musculus</name>
    <dbReference type="NCBI Taxonomy" id="1915356"/>
    <lineage>
        <taxon>Eukaryota</taxon>
        <taxon>Metamonada</taxon>
        <taxon>Parabasalia</taxon>
        <taxon>Tritrichomonadida</taxon>
        <taxon>Tritrichomonadidae</taxon>
        <taxon>Tritrichomonas</taxon>
    </lineage>
</organism>
<evidence type="ECO:0000313" key="1">
    <source>
        <dbReference type="EMBL" id="KAK8841828.1"/>
    </source>
</evidence>
<dbReference type="Proteomes" id="UP001470230">
    <property type="component" value="Unassembled WGS sequence"/>
</dbReference>
<accession>A0ABR2H6I3</accession>
<keyword evidence="2" id="KW-1185">Reference proteome</keyword>
<reference evidence="1 2" key="1">
    <citation type="submission" date="2024-04" db="EMBL/GenBank/DDBJ databases">
        <title>Tritrichomonas musculus Genome.</title>
        <authorList>
            <person name="Alves-Ferreira E."/>
            <person name="Grigg M."/>
            <person name="Lorenzi H."/>
            <person name="Galac M."/>
        </authorList>
    </citation>
    <scope>NUCLEOTIDE SEQUENCE [LARGE SCALE GENOMIC DNA]</scope>
    <source>
        <strain evidence="1 2">EAF2021</strain>
    </source>
</reference>
<comment type="caution">
    <text evidence="1">The sequence shown here is derived from an EMBL/GenBank/DDBJ whole genome shotgun (WGS) entry which is preliminary data.</text>
</comment>
<dbReference type="EMBL" id="JAPFFF010000040">
    <property type="protein sequence ID" value="KAK8841828.1"/>
    <property type="molecule type" value="Genomic_DNA"/>
</dbReference>
<proteinExistence type="predicted"/>
<name>A0ABR2H6I3_9EUKA</name>
<sequence length="295" mass="33967">MTSQDEDFIDFLELQQDNFNESDNLDLYLDEEYFKENYGFETPKQTSDAKIDQTSTSSNSIEFQQLTEETAQMGNSNYSQQAMQLSDSGIIKRMASMNEQSDQFSGETRLISGTSYSNQLQNSLSTQFGQISGEAPLITKIFYLNMTPNSQNSKICGTYMPSNNGSSSYPCKKTGNEVFDFIILHSRHGYQVSGHFEGTRNANLSNECHKLDQHYYQLFGYNKVSKKCIFQYHNSFVEFLNSKGINPGMKKVSRNENRSLSLYYKNNCKYLYLFLTHKNIDLANKIKQENYPKKK</sequence>
<protein>
    <submittedName>
        <fullName evidence="1">Uncharacterized protein</fullName>
    </submittedName>
</protein>
<evidence type="ECO:0000313" key="2">
    <source>
        <dbReference type="Proteomes" id="UP001470230"/>
    </source>
</evidence>
<gene>
    <name evidence="1" type="ORF">M9Y10_026778</name>
</gene>